<protein>
    <submittedName>
        <fullName evidence="1">Uncharacterized protein</fullName>
    </submittedName>
</protein>
<dbReference type="RefSeq" id="WP_189003176.1">
    <property type="nucleotide sequence ID" value="NZ_BMOD01000009.1"/>
</dbReference>
<name>A0ABQ2D237_9DEIO</name>
<dbReference type="EMBL" id="BMOD01000009">
    <property type="protein sequence ID" value="GGJ39190.1"/>
    <property type="molecule type" value="Genomic_DNA"/>
</dbReference>
<evidence type="ECO:0000313" key="2">
    <source>
        <dbReference type="Proteomes" id="UP000632222"/>
    </source>
</evidence>
<sequence>MDNTVIINMQQAFTECSRCYEVVRTHRGFWQMPSEMIEQIQVFEQEVKSTSQRLSEALETGHMTPEVAQEACLYAQYHIEMVMDVLGGLNALSGSRAN</sequence>
<accession>A0ABQ2D237</accession>
<comment type="caution">
    <text evidence="1">The sequence shown here is derived from an EMBL/GenBank/DDBJ whole genome shotgun (WGS) entry which is preliminary data.</text>
</comment>
<reference evidence="2" key="1">
    <citation type="journal article" date="2019" name="Int. J. Syst. Evol. Microbiol.">
        <title>The Global Catalogue of Microorganisms (GCM) 10K type strain sequencing project: providing services to taxonomists for standard genome sequencing and annotation.</title>
        <authorList>
            <consortium name="The Broad Institute Genomics Platform"/>
            <consortium name="The Broad Institute Genome Sequencing Center for Infectious Disease"/>
            <person name="Wu L."/>
            <person name="Ma J."/>
        </authorList>
    </citation>
    <scope>NUCLEOTIDE SEQUENCE [LARGE SCALE GENOMIC DNA]</scope>
    <source>
        <strain evidence="2">JCM 14370</strain>
    </source>
</reference>
<proteinExistence type="predicted"/>
<organism evidence="1 2">
    <name type="scientific">Deinococcus roseus</name>
    <dbReference type="NCBI Taxonomy" id="392414"/>
    <lineage>
        <taxon>Bacteria</taxon>
        <taxon>Thermotogati</taxon>
        <taxon>Deinococcota</taxon>
        <taxon>Deinococci</taxon>
        <taxon>Deinococcales</taxon>
        <taxon>Deinococcaceae</taxon>
        <taxon>Deinococcus</taxon>
    </lineage>
</organism>
<dbReference type="Proteomes" id="UP000632222">
    <property type="component" value="Unassembled WGS sequence"/>
</dbReference>
<keyword evidence="2" id="KW-1185">Reference proteome</keyword>
<gene>
    <name evidence="1" type="ORF">GCM10008938_26510</name>
</gene>
<evidence type="ECO:0000313" key="1">
    <source>
        <dbReference type="EMBL" id="GGJ39190.1"/>
    </source>
</evidence>